<dbReference type="Proteomes" id="UP000634004">
    <property type="component" value="Unassembled WGS sequence"/>
</dbReference>
<dbReference type="RefSeq" id="WP_189498531.1">
    <property type="nucleotide sequence ID" value="NZ_BMZH01000010.1"/>
</dbReference>
<dbReference type="EMBL" id="BMZH01000010">
    <property type="protein sequence ID" value="GHA99380.1"/>
    <property type="molecule type" value="Genomic_DNA"/>
</dbReference>
<comment type="caution">
    <text evidence="1">The sequence shown here is derived from an EMBL/GenBank/DDBJ whole genome shotgun (WGS) entry which is preliminary data.</text>
</comment>
<evidence type="ECO:0000313" key="1">
    <source>
        <dbReference type="EMBL" id="GHA99380.1"/>
    </source>
</evidence>
<evidence type="ECO:0000313" key="2">
    <source>
        <dbReference type="Proteomes" id="UP000634004"/>
    </source>
</evidence>
<reference evidence="1" key="1">
    <citation type="journal article" date="2014" name="Int. J. Syst. Evol. Microbiol.">
        <title>Complete genome sequence of Corynebacterium casei LMG S-19264T (=DSM 44701T), isolated from a smear-ripened cheese.</title>
        <authorList>
            <consortium name="US DOE Joint Genome Institute (JGI-PGF)"/>
            <person name="Walter F."/>
            <person name="Albersmeier A."/>
            <person name="Kalinowski J."/>
            <person name="Ruckert C."/>
        </authorList>
    </citation>
    <scope>NUCLEOTIDE SEQUENCE</scope>
    <source>
        <strain evidence="1">KCTC 32513</strain>
    </source>
</reference>
<proteinExistence type="predicted"/>
<name>A0A8J3CRK2_9PROT</name>
<dbReference type="AlphaFoldDB" id="A0A8J3CRK2"/>
<keyword evidence="2" id="KW-1185">Reference proteome</keyword>
<organism evidence="1 2">
    <name type="scientific">Algimonas arctica</name>
    <dbReference type="NCBI Taxonomy" id="1479486"/>
    <lineage>
        <taxon>Bacteria</taxon>
        <taxon>Pseudomonadati</taxon>
        <taxon>Pseudomonadota</taxon>
        <taxon>Alphaproteobacteria</taxon>
        <taxon>Maricaulales</taxon>
        <taxon>Robiginitomaculaceae</taxon>
        <taxon>Algimonas</taxon>
    </lineage>
</organism>
<protein>
    <submittedName>
        <fullName evidence="1">Uncharacterized protein</fullName>
    </submittedName>
</protein>
<sequence length="113" mass="13164">MLDFHSDFGWSRLFHFIRPEVFIDAIEVILKLLQRGAPKIPEQRTFVRDESISVWSRIFDVMEPNLKNHAFFVRNAPEPLVRSAQTQNIPERDLGIDACEAIIDIGDDFSLFF</sequence>
<accession>A0A8J3CRK2</accession>
<reference evidence="1" key="2">
    <citation type="submission" date="2020-09" db="EMBL/GenBank/DDBJ databases">
        <authorList>
            <person name="Sun Q."/>
            <person name="Kim S."/>
        </authorList>
    </citation>
    <scope>NUCLEOTIDE SEQUENCE</scope>
    <source>
        <strain evidence="1">KCTC 32513</strain>
    </source>
</reference>
<gene>
    <name evidence="1" type="ORF">GCM10009069_22700</name>
</gene>